<feature type="transmembrane region" description="Helical" evidence="6">
    <location>
        <begin position="66"/>
        <end position="87"/>
    </location>
</feature>
<accession>A0A366LC47</accession>
<dbReference type="GO" id="GO:0016020">
    <property type="term" value="C:membrane"/>
    <property type="evidence" value="ECO:0007669"/>
    <property type="project" value="UniProtKB-SubCell"/>
</dbReference>
<proteinExistence type="inferred from homology"/>
<evidence type="ECO:0000256" key="5">
    <source>
        <dbReference type="ARBA" id="ARBA00023136"/>
    </source>
</evidence>
<evidence type="ECO:0000256" key="1">
    <source>
        <dbReference type="ARBA" id="ARBA00004141"/>
    </source>
</evidence>
<reference evidence="7 8" key="1">
    <citation type="submission" date="2018-07" db="EMBL/GenBank/DDBJ databases">
        <title>A draft genome of a endophytic bacteria, a new species of Pedobacter.</title>
        <authorList>
            <person name="Zhang Z.D."/>
            <person name="Chen Z.J."/>
        </authorList>
    </citation>
    <scope>NUCLEOTIDE SEQUENCE [LARGE SCALE GENOMIC DNA]</scope>
    <source>
        <strain evidence="7 8">RS10</strain>
    </source>
</reference>
<comment type="similarity">
    <text evidence="2">Belongs to the autoinducer-2 exporter (AI-2E) (TC 2.A.86) family.</text>
</comment>
<comment type="subcellular location">
    <subcellularLocation>
        <location evidence="1">Membrane</location>
        <topology evidence="1">Multi-pass membrane protein</topology>
    </subcellularLocation>
</comment>
<evidence type="ECO:0000313" key="7">
    <source>
        <dbReference type="EMBL" id="RBQ11465.1"/>
    </source>
</evidence>
<evidence type="ECO:0000256" key="4">
    <source>
        <dbReference type="ARBA" id="ARBA00022989"/>
    </source>
</evidence>
<dbReference type="GO" id="GO:0055085">
    <property type="term" value="P:transmembrane transport"/>
    <property type="evidence" value="ECO:0007669"/>
    <property type="project" value="TreeGrafter"/>
</dbReference>
<evidence type="ECO:0008006" key="9">
    <source>
        <dbReference type="Google" id="ProtNLM"/>
    </source>
</evidence>
<evidence type="ECO:0000256" key="6">
    <source>
        <dbReference type="SAM" id="Phobius"/>
    </source>
</evidence>
<dbReference type="Proteomes" id="UP000252081">
    <property type="component" value="Unassembled WGS sequence"/>
</dbReference>
<protein>
    <recommendedName>
        <fullName evidence="9">AI-2E family transporter</fullName>
    </recommendedName>
</protein>
<comment type="caution">
    <text evidence="7">The sequence shown here is derived from an EMBL/GenBank/DDBJ whole genome shotgun (WGS) entry which is preliminary data.</text>
</comment>
<dbReference type="OrthoDB" id="9799225at2"/>
<gene>
    <name evidence="7" type="ORF">DRW42_03095</name>
</gene>
<dbReference type="PANTHER" id="PTHR21716">
    <property type="entry name" value="TRANSMEMBRANE PROTEIN"/>
    <property type="match status" value="1"/>
</dbReference>
<feature type="transmembrane region" description="Helical" evidence="6">
    <location>
        <begin position="12"/>
        <end position="31"/>
    </location>
</feature>
<dbReference type="Pfam" id="PF01594">
    <property type="entry name" value="AI-2E_transport"/>
    <property type="match status" value="1"/>
</dbReference>
<evidence type="ECO:0000256" key="2">
    <source>
        <dbReference type="ARBA" id="ARBA00009773"/>
    </source>
</evidence>
<dbReference type="InterPro" id="IPR002549">
    <property type="entry name" value="AI-2E-like"/>
</dbReference>
<keyword evidence="5 6" id="KW-0472">Membrane</keyword>
<dbReference type="PANTHER" id="PTHR21716:SF62">
    <property type="entry name" value="TRANSPORT PROTEIN YDBI-RELATED"/>
    <property type="match status" value="1"/>
</dbReference>
<evidence type="ECO:0000256" key="3">
    <source>
        <dbReference type="ARBA" id="ARBA00022692"/>
    </source>
</evidence>
<feature type="transmembrane region" description="Helical" evidence="6">
    <location>
        <begin position="262"/>
        <end position="281"/>
    </location>
</feature>
<feature type="transmembrane region" description="Helical" evidence="6">
    <location>
        <begin position="37"/>
        <end position="54"/>
    </location>
</feature>
<sequence>MDIKKSNNLFRTATSIVLYVAGLIILLWFLYKILSVLLLGIFAVVLGIIINAPVSRLERKGLKRWLASLIVFVLIFATMGLLGWMVVPHLSDQLDVLIGNIPKYYASVSGYLDRVLAKFPELQKEIKDGGMSVSSAIPSIGNTVMGIGNFSFSVLGNLFVFIVFICMVVFFVGSPRPIVELYITVFPIHQRQKAEDALKHTSVMLIGWMKSNLIGGAIEAVVVYGFLTLMNVPGALVWAALAFFSELIPKIGFYIMAIPPTLVALSVSPATAFWCLVFFLLLNELVSDFLMPKLRSSTMNIHPMSSLFLLLAMGMAFGLTGALLATPMAAVIKAYYEEFYTNCRLKDELVEDRIDAVVYP</sequence>
<name>A0A366LC47_9SPHI</name>
<dbReference type="EMBL" id="QNQU01000002">
    <property type="protein sequence ID" value="RBQ11465.1"/>
    <property type="molecule type" value="Genomic_DNA"/>
</dbReference>
<organism evidence="7 8">
    <name type="scientific">Pedobacter miscanthi</name>
    <dbReference type="NCBI Taxonomy" id="2259170"/>
    <lineage>
        <taxon>Bacteria</taxon>
        <taxon>Pseudomonadati</taxon>
        <taxon>Bacteroidota</taxon>
        <taxon>Sphingobacteriia</taxon>
        <taxon>Sphingobacteriales</taxon>
        <taxon>Sphingobacteriaceae</taxon>
        <taxon>Pedobacter</taxon>
    </lineage>
</organism>
<evidence type="ECO:0000313" key="8">
    <source>
        <dbReference type="Proteomes" id="UP000252081"/>
    </source>
</evidence>
<dbReference type="AlphaFoldDB" id="A0A366LC47"/>
<keyword evidence="3 6" id="KW-0812">Transmembrane</keyword>
<dbReference type="RefSeq" id="WP_113947379.1">
    <property type="nucleotide sequence ID" value="NZ_QNQU01000002.1"/>
</dbReference>
<keyword evidence="8" id="KW-1185">Reference proteome</keyword>
<keyword evidence="4 6" id="KW-1133">Transmembrane helix</keyword>
<feature type="transmembrane region" description="Helical" evidence="6">
    <location>
        <begin position="150"/>
        <end position="172"/>
    </location>
</feature>
<feature type="transmembrane region" description="Helical" evidence="6">
    <location>
        <begin position="301"/>
        <end position="325"/>
    </location>
</feature>